<comment type="caution">
    <text evidence="2">The sequence shown here is derived from an EMBL/GenBank/DDBJ whole genome shotgun (WGS) entry which is preliminary data.</text>
</comment>
<dbReference type="NCBIfam" id="TIGR02595">
    <property type="entry name" value="PEP_CTERM"/>
    <property type="match status" value="1"/>
</dbReference>
<accession>A0A5C5Y5P3</accession>
<reference evidence="2 3" key="1">
    <citation type="submission" date="2019-02" db="EMBL/GenBank/DDBJ databases">
        <title>Deep-cultivation of Planctomycetes and their phenomic and genomic characterization uncovers novel biology.</title>
        <authorList>
            <person name="Wiegand S."/>
            <person name="Jogler M."/>
            <person name="Boedeker C."/>
            <person name="Pinto D."/>
            <person name="Vollmers J."/>
            <person name="Rivas-Marin E."/>
            <person name="Kohn T."/>
            <person name="Peeters S.H."/>
            <person name="Heuer A."/>
            <person name="Rast P."/>
            <person name="Oberbeckmann S."/>
            <person name="Bunk B."/>
            <person name="Jeske O."/>
            <person name="Meyerdierks A."/>
            <person name="Storesund J.E."/>
            <person name="Kallscheuer N."/>
            <person name="Luecker S."/>
            <person name="Lage O.M."/>
            <person name="Pohl T."/>
            <person name="Merkel B.J."/>
            <person name="Hornburger P."/>
            <person name="Mueller R.-W."/>
            <person name="Bruemmer F."/>
            <person name="Labrenz M."/>
            <person name="Spormann A.M."/>
            <person name="Op Den Camp H."/>
            <person name="Overmann J."/>
            <person name="Amann R."/>
            <person name="Jetten M.S.M."/>
            <person name="Mascher T."/>
            <person name="Medema M.H."/>
            <person name="Devos D.P."/>
            <person name="Kaster A.-K."/>
            <person name="Ovreas L."/>
            <person name="Rohde M."/>
            <person name="Galperin M.Y."/>
            <person name="Jogler C."/>
        </authorList>
    </citation>
    <scope>NUCLEOTIDE SEQUENCE [LARGE SCALE GENOMIC DNA]</scope>
    <source>
        <strain evidence="2 3">Pan14r</strain>
    </source>
</reference>
<dbReference type="RefSeq" id="WP_146438506.1">
    <property type="nucleotide sequence ID" value="NZ_SJPL01000001.1"/>
</dbReference>
<keyword evidence="3" id="KW-1185">Reference proteome</keyword>
<dbReference type="InterPro" id="IPR013424">
    <property type="entry name" value="Ice-binding_C"/>
</dbReference>
<protein>
    <submittedName>
        <fullName evidence="2">Uncharacterized protein</fullName>
    </submittedName>
</protein>
<evidence type="ECO:0000256" key="1">
    <source>
        <dbReference type="SAM" id="SignalP"/>
    </source>
</evidence>
<keyword evidence="1" id="KW-0732">Signal</keyword>
<dbReference type="NCBIfam" id="NF038134">
    <property type="entry name" value="choice_anch_M"/>
    <property type="match status" value="1"/>
</dbReference>
<feature type="chain" id="PRO_5022715919" evidence="1">
    <location>
        <begin position="27"/>
        <end position="257"/>
    </location>
</feature>
<dbReference type="AlphaFoldDB" id="A0A5C5Y5P3"/>
<proteinExistence type="predicted"/>
<gene>
    <name evidence="2" type="ORF">Pan14r_10190</name>
</gene>
<dbReference type="OrthoDB" id="292651at2"/>
<name>A0A5C5Y5P3_9PLAN</name>
<evidence type="ECO:0000313" key="2">
    <source>
        <dbReference type="EMBL" id="TWT68772.1"/>
    </source>
</evidence>
<dbReference type="Proteomes" id="UP000317238">
    <property type="component" value="Unassembled WGS sequence"/>
</dbReference>
<evidence type="ECO:0000313" key="3">
    <source>
        <dbReference type="Proteomes" id="UP000317238"/>
    </source>
</evidence>
<dbReference type="EMBL" id="SJPL01000001">
    <property type="protein sequence ID" value="TWT68772.1"/>
    <property type="molecule type" value="Genomic_DNA"/>
</dbReference>
<feature type="signal peptide" evidence="1">
    <location>
        <begin position="1"/>
        <end position="26"/>
    </location>
</feature>
<organism evidence="2 3">
    <name type="scientific">Crateriforma conspicua</name>
    <dbReference type="NCBI Taxonomy" id="2527996"/>
    <lineage>
        <taxon>Bacteria</taxon>
        <taxon>Pseudomonadati</taxon>
        <taxon>Planctomycetota</taxon>
        <taxon>Planctomycetia</taxon>
        <taxon>Planctomycetales</taxon>
        <taxon>Planctomycetaceae</taxon>
        <taxon>Crateriforma</taxon>
    </lineage>
</organism>
<sequence precursor="true">MKYLRKSLIPLCCLGALCVTAGTASAATVTDTATFIFVVGDDPYTETGSANEWSTGHGDIGVGYHDGELELHYHFVDGLNDSAPNSDLELEPHEAYIRAASSTSSITSGPISFLGTNTGDTIWRLPQSNTAGIPFIGIAGEELTNPPITSDVTLSLTRFSGPGQFAIWQADGVNPPDVFMSTAIDGVDPAVDQITFGVGGHDHFNYGFSAEGVYEVEFTASATAVPEPGSFAALAAVGACGTYIRRRRKSKSGVAQA</sequence>